<reference evidence="1 2" key="1">
    <citation type="submission" date="2018-06" db="EMBL/GenBank/DDBJ databases">
        <authorList>
            <person name="Strepis N."/>
        </authorList>
    </citation>
    <scope>NUCLEOTIDE SEQUENCE [LARGE SCALE GENOMIC DNA]</scope>
    <source>
        <strain evidence="1">LUCI</strain>
    </source>
</reference>
<dbReference type="Proteomes" id="UP000277811">
    <property type="component" value="Unassembled WGS sequence"/>
</dbReference>
<dbReference type="RefSeq" id="WP_122629258.1">
    <property type="nucleotide sequence ID" value="NZ_UPPP01000088.1"/>
</dbReference>
<evidence type="ECO:0000313" key="1">
    <source>
        <dbReference type="EMBL" id="VBB08353.1"/>
    </source>
</evidence>
<dbReference type="EMBL" id="UPPP01000088">
    <property type="protein sequence ID" value="VBB08353.1"/>
    <property type="molecule type" value="Genomic_DNA"/>
</dbReference>
<dbReference type="PROSITE" id="PS51257">
    <property type="entry name" value="PROKAR_LIPOPROTEIN"/>
    <property type="match status" value="1"/>
</dbReference>
<dbReference type="AlphaFoldDB" id="A0A498RE49"/>
<accession>A0A498RE49</accession>
<sequence length="154" mass="16526">MFRNKLAFFLAAGYLLVSLLAAGCGGGGGQRIMGLSPSDTVKTFFDAAKNNQMSAAALYVSPSSANAQAALNYMSGQNNLSNLQNYNLLSLNKVAEQGNFSVVVATLQEQNSTKFTVKPVGLEKINGEWYIVDNNQIYSAAKYSILAQLLSKIQ</sequence>
<protein>
    <recommendedName>
        <fullName evidence="3">DUF4878 domain-containing protein</fullName>
    </recommendedName>
</protein>
<proteinExistence type="predicted"/>
<evidence type="ECO:0000313" key="2">
    <source>
        <dbReference type="Proteomes" id="UP000277811"/>
    </source>
</evidence>
<keyword evidence="2" id="KW-1185">Reference proteome</keyword>
<gene>
    <name evidence="1" type="ORF">LUCI_3625</name>
</gene>
<dbReference type="OrthoDB" id="1681921at2"/>
<name>A0A498RE49_9FIRM</name>
<evidence type="ECO:0008006" key="3">
    <source>
        <dbReference type="Google" id="ProtNLM"/>
    </source>
</evidence>
<organism evidence="1 2">
    <name type="scientific">Lucifera butyrica</name>
    <dbReference type="NCBI Taxonomy" id="1351585"/>
    <lineage>
        <taxon>Bacteria</taxon>
        <taxon>Bacillati</taxon>
        <taxon>Bacillota</taxon>
        <taxon>Negativicutes</taxon>
        <taxon>Veillonellales</taxon>
        <taxon>Veillonellaceae</taxon>
        <taxon>Lucifera</taxon>
    </lineage>
</organism>